<comment type="function">
    <text evidence="9">Exoribonuclease involved in ribosome biosynthesis. Involved in the processing of ITS1, the internal transcribed spacer localized between the 18S and 5.8S rRNAs.</text>
</comment>
<comment type="subcellular location">
    <subcellularLocation>
        <location evidence="1">Nucleus</location>
    </subcellularLocation>
</comment>
<evidence type="ECO:0000256" key="3">
    <source>
        <dbReference type="ARBA" id="ARBA00016937"/>
    </source>
</evidence>
<dbReference type="Pfam" id="PF00929">
    <property type="entry name" value="RNase_T"/>
    <property type="match status" value="1"/>
</dbReference>
<dbReference type="Proteomes" id="UP000836788">
    <property type="component" value="Chromosome 6"/>
</dbReference>
<evidence type="ECO:0000256" key="4">
    <source>
        <dbReference type="ARBA" id="ARBA00022552"/>
    </source>
</evidence>
<evidence type="ECO:0000256" key="9">
    <source>
        <dbReference type="ARBA" id="ARBA00025599"/>
    </source>
</evidence>
<evidence type="ECO:0000259" key="10">
    <source>
        <dbReference type="SMART" id="SM00479"/>
    </source>
</evidence>
<dbReference type="PANTHER" id="PTHR12801">
    <property type="entry name" value="RNA EXONUCLEASE REXO1 / RECO3 FAMILY MEMBER-RELATED"/>
    <property type="match status" value="1"/>
</dbReference>
<dbReference type="EMBL" id="OU594947">
    <property type="protein sequence ID" value="CAG9291766.1"/>
    <property type="molecule type" value="Genomic_DNA"/>
</dbReference>
<feature type="non-terminal residue" evidence="11">
    <location>
        <position position="1"/>
    </location>
</feature>
<proteinExistence type="inferred from homology"/>
<evidence type="ECO:0000256" key="1">
    <source>
        <dbReference type="ARBA" id="ARBA00004123"/>
    </source>
</evidence>
<evidence type="ECO:0000313" key="11">
    <source>
        <dbReference type="EMBL" id="CAG9291766.1"/>
    </source>
</evidence>
<feature type="domain" description="Exonuclease" evidence="10">
    <location>
        <begin position="5"/>
        <end position="172"/>
    </location>
</feature>
<gene>
    <name evidence="11" type="ORF">PTTT1_LOCUS48074</name>
</gene>
<dbReference type="GO" id="GO:0003676">
    <property type="term" value="F:nucleic acid binding"/>
    <property type="evidence" value="ECO:0007669"/>
    <property type="project" value="InterPro"/>
</dbReference>
<evidence type="ECO:0000256" key="6">
    <source>
        <dbReference type="ARBA" id="ARBA00022801"/>
    </source>
</evidence>
<keyword evidence="8" id="KW-0539">Nucleus</keyword>
<dbReference type="PANTHER" id="PTHR12801:SF45">
    <property type="entry name" value="RNA EXONUCLEASE 4"/>
    <property type="match status" value="1"/>
</dbReference>
<dbReference type="InterPro" id="IPR013520">
    <property type="entry name" value="Ribonucl_H"/>
</dbReference>
<evidence type="ECO:0000256" key="5">
    <source>
        <dbReference type="ARBA" id="ARBA00022722"/>
    </source>
</evidence>
<dbReference type="InterPro" id="IPR047021">
    <property type="entry name" value="REXO1/3/4-like"/>
</dbReference>
<sequence length="172" mass="19692">EEQAQYVAMDCEMVGVGALGTKSALARVVLVNWHGNVLLDRIIRPEQTVTDYRTFVSGITEADLAHAGDLESCRQEVKNLLRDRVLVGHGLKNDLAALSLRHPWQQTRDTAKYEPFMKIRFEDGVLWPRKLKDLCADKLRKTIQEPGIPHSPYEDAMAALHLYKRVRDKWEK</sequence>
<evidence type="ECO:0000256" key="2">
    <source>
        <dbReference type="ARBA" id="ARBA00010489"/>
    </source>
</evidence>
<dbReference type="SUPFAM" id="SSF53098">
    <property type="entry name" value="Ribonuclease H-like"/>
    <property type="match status" value="1"/>
</dbReference>
<dbReference type="GO" id="GO:0005634">
    <property type="term" value="C:nucleus"/>
    <property type="evidence" value="ECO:0007669"/>
    <property type="project" value="UniProtKB-SubCell"/>
</dbReference>
<keyword evidence="6" id="KW-0378">Hydrolase</keyword>
<organism evidence="11">
    <name type="scientific">Phaeodactylum tricornutum</name>
    <name type="common">Diatom</name>
    <dbReference type="NCBI Taxonomy" id="2850"/>
    <lineage>
        <taxon>Eukaryota</taxon>
        <taxon>Sar</taxon>
        <taxon>Stramenopiles</taxon>
        <taxon>Ochrophyta</taxon>
        <taxon>Bacillariophyta</taxon>
        <taxon>Bacillariophyceae</taxon>
        <taxon>Bacillariophycidae</taxon>
        <taxon>Naviculales</taxon>
        <taxon>Phaeodactylaceae</taxon>
        <taxon>Phaeodactylum</taxon>
    </lineage>
</organism>
<dbReference type="InterPro" id="IPR012337">
    <property type="entry name" value="RNaseH-like_sf"/>
</dbReference>
<dbReference type="GO" id="GO:0006364">
    <property type="term" value="P:rRNA processing"/>
    <property type="evidence" value="ECO:0007669"/>
    <property type="project" value="UniProtKB-KW"/>
</dbReference>
<protein>
    <recommendedName>
        <fullName evidence="3">RNA exonuclease 4</fullName>
    </recommendedName>
</protein>
<comment type="similarity">
    <text evidence="2">Belongs to the REXO4 family.</text>
</comment>
<dbReference type="InterPro" id="IPR036397">
    <property type="entry name" value="RNaseH_sf"/>
</dbReference>
<dbReference type="CDD" id="cd06144">
    <property type="entry name" value="REX4_like"/>
    <property type="match status" value="1"/>
</dbReference>
<dbReference type="Gene3D" id="3.30.420.10">
    <property type="entry name" value="Ribonuclease H-like superfamily/Ribonuclease H"/>
    <property type="match status" value="1"/>
</dbReference>
<evidence type="ECO:0000256" key="8">
    <source>
        <dbReference type="ARBA" id="ARBA00023242"/>
    </source>
</evidence>
<dbReference type="AlphaFoldDB" id="A0A8J9SW06"/>
<dbReference type="FunFam" id="3.30.420.10:FF:000007">
    <property type="entry name" value="Interferon-stimulated exonuclease gene 20"/>
    <property type="match status" value="1"/>
</dbReference>
<reference evidence="11" key="1">
    <citation type="submission" date="2022-02" db="EMBL/GenBank/DDBJ databases">
        <authorList>
            <person name="Giguere J D."/>
        </authorList>
    </citation>
    <scope>NUCLEOTIDE SEQUENCE</scope>
    <source>
        <strain evidence="11">CCAP 1055/1</strain>
    </source>
</reference>
<name>A0A8J9SW06_PHATR</name>
<keyword evidence="7" id="KW-0269">Exonuclease</keyword>
<dbReference type="SMART" id="SM00479">
    <property type="entry name" value="EXOIII"/>
    <property type="match status" value="1"/>
</dbReference>
<dbReference type="GO" id="GO:0008408">
    <property type="term" value="F:3'-5' exonuclease activity"/>
    <property type="evidence" value="ECO:0007669"/>
    <property type="project" value="InterPro"/>
</dbReference>
<evidence type="ECO:0000256" key="7">
    <source>
        <dbReference type="ARBA" id="ARBA00022839"/>
    </source>
</evidence>
<keyword evidence="4" id="KW-0698">rRNA processing</keyword>
<dbReference type="InterPro" id="IPR037431">
    <property type="entry name" value="REX4_DEDDh_dom"/>
</dbReference>
<feature type="non-terminal residue" evidence="11">
    <location>
        <position position="172"/>
    </location>
</feature>
<keyword evidence="5" id="KW-0540">Nuclease</keyword>
<accession>A0A8J9SW06</accession>